<evidence type="ECO:0000313" key="6">
    <source>
        <dbReference type="Proteomes" id="UP000002195"/>
    </source>
</evidence>
<proteinExistence type="predicted"/>
<keyword evidence="6" id="KW-1185">Reference proteome</keyword>
<dbReference type="PhylomeDB" id="Q55E81"/>
<keyword evidence="1" id="KW-0677">Repeat</keyword>
<dbReference type="InterPro" id="IPR050511">
    <property type="entry name" value="AMPK_gamma/SDS23_families"/>
</dbReference>
<evidence type="ECO:0000256" key="3">
    <source>
        <dbReference type="PROSITE-ProRule" id="PRU00703"/>
    </source>
</evidence>
<dbReference type="PROSITE" id="PS51371">
    <property type="entry name" value="CBS"/>
    <property type="match status" value="1"/>
</dbReference>
<dbReference type="eggNOG" id="ENOG502RSQB">
    <property type="taxonomic scope" value="Eukaryota"/>
</dbReference>
<sequence>MQYFLKNQEIGDIVKPKEMVIIKTSSKYIDAMKLMLERKVFSAPVLGEDGKVNTVLDLLDIVGYIIEFLGLKNPQTLERLKQSPKEFSNILRNSGELFSQSTIQTVLGANLKPEKLVACRENTSCYDVIQAYNSVVSKVFILDKRNEIINLVSPIDILSMVAQNIHYLGAVGKRKIGELGVAIPFKRCYRKDERVIIIIKDFLGENFIAAPIVDDRNKLIANFSVSNIRTLHHDFDELMLPVKDFLEYQKIKEKKYVTSINEISLFPLTSTFEDTLENTIYKLVATRVHRLWVVDNEGKPLSMITIDSILKLISLKSMEIDS</sequence>
<dbReference type="STRING" id="44689.Q55E81"/>
<dbReference type="Proteomes" id="UP000002195">
    <property type="component" value="Unassembled WGS sequence"/>
</dbReference>
<dbReference type="OMA" id="MVAQNIH"/>
<comment type="caution">
    <text evidence="5">The sequence shown here is derived from an EMBL/GenBank/DDBJ whole genome shotgun (WGS) entry which is preliminary data.</text>
</comment>
<accession>Q55E81</accession>
<dbReference type="PANTHER" id="PTHR13780">
    <property type="entry name" value="AMP-ACTIVATED PROTEIN KINASE, GAMMA REGULATORY SUBUNIT"/>
    <property type="match status" value="1"/>
</dbReference>
<dbReference type="AlphaFoldDB" id="Q55E81"/>
<dbReference type="SMART" id="SM00116">
    <property type="entry name" value="CBS"/>
    <property type="match status" value="3"/>
</dbReference>
<feature type="domain" description="CBS" evidence="4">
    <location>
        <begin position="257"/>
        <end position="322"/>
    </location>
</feature>
<evidence type="ECO:0000259" key="4">
    <source>
        <dbReference type="PROSITE" id="PS51371"/>
    </source>
</evidence>
<protein>
    <recommendedName>
        <fullName evidence="4">CBS domain-containing protein</fullName>
    </recommendedName>
</protein>
<dbReference type="InterPro" id="IPR046342">
    <property type="entry name" value="CBS_dom_sf"/>
</dbReference>
<dbReference type="EMBL" id="AAFI02000005">
    <property type="protein sequence ID" value="EAL72029.1"/>
    <property type="molecule type" value="Genomic_DNA"/>
</dbReference>
<evidence type="ECO:0000313" key="5">
    <source>
        <dbReference type="EMBL" id="EAL72029.1"/>
    </source>
</evidence>
<dbReference type="InterPro" id="IPR000644">
    <property type="entry name" value="CBS_dom"/>
</dbReference>
<organism evidence="5 6">
    <name type="scientific">Dictyostelium discoideum</name>
    <name type="common">Social amoeba</name>
    <dbReference type="NCBI Taxonomy" id="44689"/>
    <lineage>
        <taxon>Eukaryota</taxon>
        <taxon>Amoebozoa</taxon>
        <taxon>Evosea</taxon>
        <taxon>Eumycetozoa</taxon>
        <taxon>Dictyostelia</taxon>
        <taxon>Dictyosteliales</taxon>
        <taxon>Dictyosteliaceae</taxon>
        <taxon>Dictyostelium</taxon>
    </lineage>
</organism>
<reference evidence="5 6" key="1">
    <citation type="journal article" date="2005" name="Nature">
        <title>The genome of the social amoeba Dictyostelium discoideum.</title>
        <authorList>
            <consortium name="The Dictyostelium discoideum Sequencing Consortium"/>
            <person name="Eichinger L."/>
            <person name="Pachebat J.A."/>
            <person name="Glockner G."/>
            <person name="Rajandream M.A."/>
            <person name="Sucgang R."/>
            <person name="Berriman M."/>
            <person name="Song J."/>
            <person name="Olsen R."/>
            <person name="Szafranski K."/>
            <person name="Xu Q."/>
            <person name="Tunggal B."/>
            <person name="Kummerfeld S."/>
            <person name="Madera M."/>
            <person name="Konfortov B.A."/>
            <person name="Rivero F."/>
            <person name="Bankier A.T."/>
            <person name="Lehmann R."/>
            <person name="Hamlin N."/>
            <person name="Davies R."/>
            <person name="Gaudet P."/>
            <person name="Fey P."/>
            <person name="Pilcher K."/>
            <person name="Chen G."/>
            <person name="Saunders D."/>
            <person name="Sodergren E."/>
            <person name="Davis P."/>
            <person name="Kerhornou A."/>
            <person name="Nie X."/>
            <person name="Hall N."/>
            <person name="Anjard C."/>
            <person name="Hemphill L."/>
            <person name="Bason N."/>
            <person name="Farbrother P."/>
            <person name="Desany B."/>
            <person name="Just E."/>
            <person name="Morio T."/>
            <person name="Rost R."/>
            <person name="Churcher C."/>
            <person name="Cooper J."/>
            <person name="Haydock S."/>
            <person name="van Driessche N."/>
            <person name="Cronin A."/>
            <person name="Goodhead I."/>
            <person name="Muzny D."/>
            <person name="Mourier T."/>
            <person name="Pain A."/>
            <person name="Lu M."/>
            <person name="Harper D."/>
            <person name="Lindsay R."/>
            <person name="Hauser H."/>
            <person name="James K."/>
            <person name="Quiles M."/>
            <person name="Madan Babu M."/>
            <person name="Saito T."/>
            <person name="Buchrieser C."/>
            <person name="Wardroper A."/>
            <person name="Felder M."/>
            <person name="Thangavelu M."/>
            <person name="Johnson D."/>
            <person name="Knights A."/>
            <person name="Loulseged H."/>
            <person name="Mungall K."/>
            <person name="Oliver K."/>
            <person name="Price C."/>
            <person name="Quail M.A."/>
            <person name="Urushihara H."/>
            <person name="Hernandez J."/>
            <person name="Rabbinowitsch E."/>
            <person name="Steffen D."/>
            <person name="Sanders M."/>
            <person name="Ma J."/>
            <person name="Kohara Y."/>
            <person name="Sharp S."/>
            <person name="Simmonds M."/>
            <person name="Spiegler S."/>
            <person name="Tivey A."/>
            <person name="Sugano S."/>
            <person name="White B."/>
            <person name="Walker D."/>
            <person name="Woodward J."/>
            <person name="Winckler T."/>
            <person name="Tanaka Y."/>
            <person name="Shaulsky G."/>
            <person name="Schleicher M."/>
            <person name="Weinstock G."/>
            <person name="Rosenthal A."/>
            <person name="Cox E.C."/>
            <person name="Chisholm R.L."/>
            <person name="Gibbs R."/>
            <person name="Loomis W.F."/>
            <person name="Platzer M."/>
            <person name="Kay R.R."/>
            <person name="Williams J."/>
            <person name="Dear P.H."/>
            <person name="Noegel A.A."/>
            <person name="Barrell B."/>
            <person name="Kuspa A."/>
        </authorList>
    </citation>
    <scope>NUCLEOTIDE SEQUENCE [LARGE SCALE GENOMIC DNA]</scope>
    <source>
        <strain evidence="5 6">AX4</strain>
    </source>
</reference>
<dbReference type="KEGG" id="ddi:DDB_G0269358"/>
<dbReference type="SUPFAM" id="SSF54631">
    <property type="entry name" value="CBS-domain pair"/>
    <property type="match status" value="2"/>
</dbReference>
<dbReference type="GeneID" id="8616842"/>
<name>Q55E81_DICDI</name>
<dbReference type="Pfam" id="PF00571">
    <property type="entry name" value="CBS"/>
    <property type="match status" value="1"/>
</dbReference>
<dbReference type="PANTHER" id="PTHR13780:SF34">
    <property type="entry name" value="CBS DOMAIN-CONTAINING PROTEIN"/>
    <property type="match status" value="1"/>
</dbReference>
<dbReference type="VEuPathDB" id="AmoebaDB:DDB_G0269358"/>
<evidence type="ECO:0000256" key="2">
    <source>
        <dbReference type="ARBA" id="ARBA00023122"/>
    </source>
</evidence>
<dbReference type="InParanoid" id="Q55E81"/>
<dbReference type="SMR" id="Q55E81"/>
<evidence type="ECO:0000256" key="1">
    <source>
        <dbReference type="ARBA" id="ARBA00022737"/>
    </source>
</evidence>
<dbReference type="PaxDb" id="44689-DDB0190199"/>
<dbReference type="HOGENOM" id="CLU_916525_0_0_1"/>
<dbReference type="RefSeq" id="XP_645900.1">
    <property type="nucleotide sequence ID" value="XM_640808.1"/>
</dbReference>
<gene>
    <name evidence="5" type="ORF">DDB_G0269358</name>
</gene>
<keyword evidence="2 3" id="KW-0129">CBS domain</keyword>
<dbReference type="dictyBase" id="DDB_G0269358"/>
<dbReference type="Gene3D" id="3.10.580.10">
    <property type="entry name" value="CBS-domain"/>
    <property type="match status" value="2"/>
</dbReference>